<dbReference type="AlphaFoldDB" id="A0A194AJA1"/>
<accession>A0A194AJA1</accession>
<name>A0A194AJA1_PINFU</name>
<feature type="region of interest" description="Disordered" evidence="1">
    <location>
        <begin position="230"/>
        <end position="312"/>
    </location>
</feature>
<dbReference type="EMBL" id="GELH01000907">
    <property type="protein sequence ID" value="JAS03365.1"/>
    <property type="molecule type" value="Transcribed_RNA"/>
</dbReference>
<evidence type="ECO:0000256" key="1">
    <source>
        <dbReference type="SAM" id="MobiDB-lite"/>
    </source>
</evidence>
<reference evidence="2" key="1">
    <citation type="submission" date="2016-03" db="EMBL/GenBank/DDBJ databases">
        <authorList>
            <person name="Ploux O."/>
        </authorList>
    </citation>
    <scope>NUCLEOTIDE SEQUENCE</scope>
    <source>
        <tissue evidence="2">Mantle</tissue>
    </source>
</reference>
<dbReference type="EMBL" id="GELH01000908">
    <property type="protein sequence ID" value="JAS03364.1"/>
    <property type="molecule type" value="Transcribed_RNA"/>
</dbReference>
<feature type="compositionally biased region" description="Basic and acidic residues" evidence="1">
    <location>
        <begin position="277"/>
        <end position="292"/>
    </location>
</feature>
<organism evidence="2">
    <name type="scientific">Pinctada fucata</name>
    <name type="common">Akoya pearl oyster</name>
    <name type="synonym">Pinctada imbricata fucata</name>
    <dbReference type="NCBI Taxonomy" id="50426"/>
    <lineage>
        <taxon>Eukaryota</taxon>
        <taxon>Metazoa</taxon>
        <taxon>Spiralia</taxon>
        <taxon>Lophotrochozoa</taxon>
        <taxon>Mollusca</taxon>
        <taxon>Bivalvia</taxon>
        <taxon>Autobranchia</taxon>
        <taxon>Pteriomorphia</taxon>
        <taxon>Pterioida</taxon>
        <taxon>Pterioidea</taxon>
        <taxon>Pteriidae</taxon>
        <taxon>Pinctada</taxon>
    </lineage>
</organism>
<feature type="compositionally biased region" description="Basic and acidic residues" evidence="1">
    <location>
        <begin position="300"/>
        <end position="312"/>
    </location>
</feature>
<sequence length="312" mass="34076">MIDMEEYQLFEDLDLVDDSFSELSTPGSVFEQKNVVGSSFPGDGLIGHKIVIDQEGQDALEDLLQLNDSHNSEGTLESDWMENIEISQFLGPNEGKINTVSLEKPVETSVSYTSRSVLHELLTQPIVQKSTSPPSPEAQVAPQLSQFDFLESEMAETDIVQMAVADIVASSSNDTNIAMSEVLPEISFDSGIADTSMTTDSSTLSGSVEHQNLLDFDTEDLLGSPLSAEDIDSLLGSEPSSPSQASDDDPDYVPCEEKTLVTKSKPGRKTTAVPYEKPLKGLDRKETQKIAEQKCSNSIPDEKEGRKRFSCR</sequence>
<evidence type="ECO:0000313" key="2">
    <source>
        <dbReference type="EMBL" id="JAS03364.1"/>
    </source>
</evidence>
<protein>
    <submittedName>
        <fullName evidence="2">Putative cAMP response element binding protein-2</fullName>
    </submittedName>
</protein>
<proteinExistence type="predicted"/>